<organism evidence="5 6">
    <name type="scientific">Candidatus Protofrankia datiscae</name>
    <dbReference type="NCBI Taxonomy" id="2716812"/>
    <lineage>
        <taxon>Bacteria</taxon>
        <taxon>Bacillati</taxon>
        <taxon>Actinomycetota</taxon>
        <taxon>Actinomycetes</taxon>
        <taxon>Frankiales</taxon>
        <taxon>Frankiaceae</taxon>
        <taxon>Protofrankia</taxon>
    </lineage>
</organism>
<dbReference type="EMBL" id="CP002801">
    <property type="protein sequence ID" value="AEH07656.1"/>
    <property type="molecule type" value="Genomic_DNA"/>
</dbReference>
<evidence type="ECO:0000313" key="6">
    <source>
        <dbReference type="Proteomes" id="UP000001549"/>
    </source>
</evidence>
<protein>
    <recommendedName>
        <fullName evidence="2">Peptide deformylase</fullName>
        <shortName evidence="2">PDF</shortName>
        <ecNumber evidence="2">3.5.1.88</ecNumber>
    </recommendedName>
    <alternativeName>
        <fullName evidence="2">Polypeptide deformylase</fullName>
    </alternativeName>
</protein>
<dbReference type="STRING" id="656024.FsymDg_0070"/>
<dbReference type="Pfam" id="PF01327">
    <property type="entry name" value="Pep_deformylase"/>
    <property type="match status" value="1"/>
</dbReference>
<dbReference type="KEGG" id="fsy:FsymDg_0070"/>
<dbReference type="GO" id="GO:0003677">
    <property type="term" value="F:DNA binding"/>
    <property type="evidence" value="ECO:0007669"/>
    <property type="project" value="InterPro"/>
</dbReference>
<feature type="active site" evidence="2">
    <location>
        <position position="492"/>
    </location>
</feature>
<dbReference type="AlphaFoldDB" id="F8B125"/>
<keyword evidence="2" id="KW-0408">Iron</keyword>
<feature type="region of interest" description="Disordered" evidence="3">
    <location>
        <begin position="102"/>
        <end position="133"/>
    </location>
</feature>
<keyword evidence="2" id="KW-0648">Protein biosynthesis</keyword>
<dbReference type="CDD" id="cd00093">
    <property type="entry name" value="HTH_XRE"/>
    <property type="match status" value="1"/>
</dbReference>
<gene>
    <name evidence="2" type="primary">def</name>
    <name evidence="5" type="ordered locus">FsymDg_0070</name>
</gene>
<dbReference type="SMART" id="SM00530">
    <property type="entry name" value="HTH_XRE"/>
    <property type="match status" value="1"/>
</dbReference>
<dbReference type="PRINTS" id="PR01576">
    <property type="entry name" value="PDEFORMYLASE"/>
</dbReference>
<evidence type="ECO:0000313" key="5">
    <source>
        <dbReference type="EMBL" id="AEH07656.1"/>
    </source>
</evidence>
<keyword evidence="6" id="KW-1185">Reference proteome</keyword>
<dbReference type="SUPFAM" id="SSF47413">
    <property type="entry name" value="lambda repressor-like DNA-binding domains"/>
    <property type="match status" value="1"/>
</dbReference>
<accession>F8B125</accession>
<comment type="catalytic activity">
    <reaction evidence="2">
        <text>N-terminal N-formyl-L-methionyl-[peptide] + H2O = N-terminal L-methionyl-[peptide] + formate</text>
        <dbReference type="Rhea" id="RHEA:24420"/>
        <dbReference type="Rhea" id="RHEA-COMP:10639"/>
        <dbReference type="Rhea" id="RHEA-COMP:10640"/>
        <dbReference type="ChEBI" id="CHEBI:15377"/>
        <dbReference type="ChEBI" id="CHEBI:15740"/>
        <dbReference type="ChEBI" id="CHEBI:49298"/>
        <dbReference type="ChEBI" id="CHEBI:64731"/>
        <dbReference type="EC" id="3.5.1.88"/>
    </reaction>
</comment>
<feature type="binding site" evidence="2">
    <location>
        <position position="495"/>
    </location>
    <ligand>
        <name>Fe cation</name>
        <dbReference type="ChEBI" id="CHEBI:24875"/>
    </ligand>
</feature>
<dbReference type="Proteomes" id="UP000001549">
    <property type="component" value="Chromosome"/>
</dbReference>
<sequence length="529" mass="58767">MTHTPDVPVGSYRVSAELLARPEFRAACSVRDFGTIFRLMRKYDGASQDRISSPVDGLSQSRVSRIVRGEDRIASLDLIERIADALRIPGGYFGLAPRRWESTAQPAGPQPVPALASPPVATTPPAQPAASSGGLIVEVDEATLRYDDATYYAHQMRRIVNTGTEPVTRYLMRISVDRYPGDPERSARLYRAKPLRWDFLRLSATCNGEPMNWKIKTDWDALKEVWLCFENSQGHFPLYPGDTAVIEYSYRVSDDRWGPWFQRAVRVPTRSLSVRLDFPAEVDPVVWGMEMSMTAEALPFRTAIARTETAGRRVFSWSTDEPPLHARYRLEWNFRAQPDPAAGAARPSEQMAAVGIVQQGAEILSKPARPFDLPAEAEDARRVVAELSSAIERVSALHTFGKGMGIAAPQVGINRAAAIVRTVDGDTITLLNPTVIEASPETDEQYEGCLSFFDVRGLVPRPLTLHVEHADIDGTRRIIAFEKGLARLVAHEIDHLDGHLYTDKMRPGVTPIPVEQYRGVGSAWTYTST</sequence>
<comment type="function">
    <text evidence="2">Removes the formyl group from the N-terminal Met of newly synthesized proteins. Requires at least a dipeptide for an efficient rate of reaction. N-terminal L-methionine is a prerequisite for activity but the enzyme has broad specificity at other positions.</text>
</comment>
<dbReference type="RefSeq" id="WP_013871653.1">
    <property type="nucleotide sequence ID" value="NC_015656.1"/>
</dbReference>
<feature type="binding site" evidence="2">
    <location>
        <position position="491"/>
    </location>
    <ligand>
        <name>Fe cation</name>
        <dbReference type="ChEBI" id="CHEBI:24875"/>
    </ligand>
</feature>
<dbReference type="InterPro" id="IPR010982">
    <property type="entry name" value="Lambda_DNA-bd_dom_sf"/>
</dbReference>
<dbReference type="InterPro" id="IPR001387">
    <property type="entry name" value="Cro/C1-type_HTH"/>
</dbReference>
<proteinExistence type="inferred from homology"/>
<dbReference type="HOGENOM" id="CLU_495880_0_0_11"/>
<dbReference type="GO" id="GO:0006412">
    <property type="term" value="P:translation"/>
    <property type="evidence" value="ECO:0007669"/>
    <property type="project" value="UniProtKB-UniRule"/>
</dbReference>
<feature type="domain" description="HTH cro/C1-type" evidence="4">
    <location>
        <begin position="57"/>
        <end position="93"/>
    </location>
</feature>
<dbReference type="eggNOG" id="COG0242">
    <property type="taxonomic scope" value="Bacteria"/>
</dbReference>
<dbReference type="InterPro" id="IPR023635">
    <property type="entry name" value="Peptide_deformylase"/>
</dbReference>
<name>F8B125_9ACTN</name>
<dbReference type="Gene3D" id="1.10.260.40">
    <property type="entry name" value="lambda repressor-like DNA-binding domains"/>
    <property type="match status" value="1"/>
</dbReference>
<reference evidence="5 6" key="1">
    <citation type="submission" date="2011-05" db="EMBL/GenBank/DDBJ databases">
        <title>Complete sequence of chromosome of Frankia symbiont of Datisca glomerata.</title>
        <authorList>
            <consortium name="US DOE Joint Genome Institute"/>
            <person name="Lucas S."/>
            <person name="Han J."/>
            <person name="Lapidus A."/>
            <person name="Cheng J.-F."/>
            <person name="Goodwin L."/>
            <person name="Pitluck S."/>
            <person name="Peters L."/>
            <person name="Mikhailova N."/>
            <person name="Chertkov O."/>
            <person name="Teshima H."/>
            <person name="Han C."/>
            <person name="Tapia R."/>
            <person name="Land M."/>
            <person name="Hauser L."/>
            <person name="Kyrpides N."/>
            <person name="Ivanova N."/>
            <person name="Pagani I."/>
            <person name="Berry A."/>
            <person name="Pawlowski K."/>
            <person name="Persson T."/>
            <person name="Vanden Heuvel B."/>
            <person name="Benson D."/>
            <person name="Woyke T."/>
        </authorList>
    </citation>
    <scope>NUCLEOTIDE SEQUENCE [LARGE SCALE GENOMIC DNA]</scope>
    <source>
        <strain evidence="6">4085684</strain>
    </source>
</reference>
<dbReference type="GO" id="GO:0042586">
    <property type="term" value="F:peptide deformylase activity"/>
    <property type="evidence" value="ECO:0007669"/>
    <property type="project" value="UniProtKB-UniRule"/>
</dbReference>
<keyword evidence="2" id="KW-0378">Hydrolase</keyword>
<keyword evidence="2" id="KW-0479">Metal-binding</keyword>
<dbReference type="PROSITE" id="PS50943">
    <property type="entry name" value="HTH_CROC1"/>
    <property type="match status" value="1"/>
</dbReference>
<evidence type="ECO:0000256" key="2">
    <source>
        <dbReference type="HAMAP-Rule" id="MF_00163"/>
    </source>
</evidence>
<evidence type="ECO:0000256" key="1">
    <source>
        <dbReference type="ARBA" id="ARBA00010759"/>
    </source>
</evidence>
<dbReference type="InterPro" id="IPR036821">
    <property type="entry name" value="Peptide_deformylase_sf"/>
</dbReference>
<dbReference type="SUPFAM" id="SSF56420">
    <property type="entry name" value="Peptide deformylase"/>
    <property type="match status" value="1"/>
</dbReference>
<comment type="similarity">
    <text evidence="1 2">Belongs to the polypeptide deformylase family.</text>
</comment>
<dbReference type="HAMAP" id="MF_00163">
    <property type="entry name" value="Pep_deformylase"/>
    <property type="match status" value="1"/>
</dbReference>
<feature type="binding site" evidence="2">
    <location>
        <position position="449"/>
    </location>
    <ligand>
        <name>Fe cation</name>
        <dbReference type="ChEBI" id="CHEBI:24875"/>
    </ligand>
</feature>
<evidence type="ECO:0000256" key="3">
    <source>
        <dbReference type="SAM" id="MobiDB-lite"/>
    </source>
</evidence>
<evidence type="ECO:0000259" key="4">
    <source>
        <dbReference type="PROSITE" id="PS50943"/>
    </source>
</evidence>
<dbReference type="PANTHER" id="PTHR10458">
    <property type="entry name" value="PEPTIDE DEFORMYLASE"/>
    <property type="match status" value="1"/>
</dbReference>
<comment type="cofactor">
    <cofactor evidence="2">
        <name>Fe(2+)</name>
        <dbReference type="ChEBI" id="CHEBI:29033"/>
    </cofactor>
    <text evidence="2">Binds 1 Fe(2+) ion.</text>
</comment>
<dbReference type="Gene3D" id="3.90.45.10">
    <property type="entry name" value="Peptide deformylase"/>
    <property type="match status" value="1"/>
</dbReference>
<dbReference type="GO" id="GO:0046872">
    <property type="term" value="F:metal ion binding"/>
    <property type="evidence" value="ECO:0007669"/>
    <property type="project" value="UniProtKB-KW"/>
</dbReference>
<dbReference type="PANTHER" id="PTHR10458:SF22">
    <property type="entry name" value="PEPTIDE DEFORMYLASE"/>
    <property type="match status" value="1"/>
</dbReference>
<dbReference type="EC" id="3.5.1.88" evidence="2"/>